<gene>
    <name evidence="1" type="ORF">QOZ88_03065</name>
</gene>
<keyword evidence="2" id="KW-1185">Reference proteome</keyword>
<reference evidence="2" key="1">
    <citation type="submission" date="2023-05" db="EMBL/GenBank/DDBJ databases">
        <title>Draft genome of Pseudofrankia sp. BMG5.37.</title>
        <authorList>
            <person name="Gtari M."/>
            <person name="Ghodhbane F."/>
            <person name="Sbissi I."/>
        </authorList>
    </citation>
    <scope>NUCLEOTIDE SEQUENCE [LARGE SCALE GENOMIC DNA]</scope>
    <source>
        <strain evidence="2">BMG 814</strain>
    </source>
</reference>
<organism evidence="1 2">
    <name type="scientific">Blastococcus carthaginiensis</name>
    <dbReference type="NCBI Taxonomy" id="3050034"/>
    <lineage>
        <taxon>Bacteria</taxon>
        <taxon>Bacillati</taxon>
        <taxon>Actinomycetota</taxon>
        <taxon>Actinomycetes</taxon>
        <taxon>Geodermatophilales</taxon>
        <taxon>Geodermatophilaceae</taxon>
        <taxon>Blastococcus</taxon>
    </lineage>
</organism>
<evidence type="ECO:0008006" key="3">
    <source>
        <dbReference type="Google" id="ProtNLM"/>
    </source>
</evidence>
<accession>A0ABT9I7S2</accession>
<proteinExistence type="predicted"/>
<evidence type="ECO:0000313" key="2">
    <source>
        <dbReference type="Proteomes" id="UP001233673"/>
    </source>
</evidence>
<dbReference type="Proteomes" id="UP001233673">
    <property type="component" value="Unassembled WGS sequence"/>
</dbReference>
<dbReference type="RefSeq" id="WP_305998324.1">
    <property type="nucleotide sequence ID" value="NZ_JASNFN010000002.1"/>
</dbReference>
<name>A0ABT9I7S2_9ACTN</name>
<evidence type="ECO:0000313" key="1">
    <source>
        <dbReference type="EMBL" id="MDP5181606.1"/>
    </source>
</evidence>
<protein>
    <recommendedName>
        <fullName evidence="3">DUF2188 domain-containing protein</fullName>
    </recommendedName>
</protein>
<dbReference type="EMBL" id="JASNFN010000002">
    <property type="protein sequence ID" value="MDP5181606.1"/>
    <property type="molecule type" value="Genomic_DNA"/>
</dbReference>
<sequence>MTPPPHQREIRSARFPHGLPDRCDDTVLEAFDGAWLLLERTGSGYRILGVAEDYRSARAWLTAAGDTTGP</sequence>
<comment type="caution">
    <text evidence="1">The sequence shown here is derived from an EMBL/GenBank/DDBJ whole genome shotgun (WGS) entry which is preliminary data.</text>
</comment>